<evidence type="ECO:0000313" key="2">
    <source>
        <dbReference type="EMBL" id="MQM17491.1"/>
    </source>
</evidence>
<dbReference type="AlphaFoldDB" id="A0A843XE00"/>
<sequence length="163" mass="17927">MGSTDRAARWRRPALSRSDCDRMLCHDALVNTAYRVVAFTGLLHGISISDSECITLKSCSSFDLTAAYRMGYKLVDGRVTKTLKGKEQDIEEESAEDDNGTGDDKDSQAEPMDAQGDDEDAVEDQAPQGPAPTLRDFITGQMAQLQNQLTMGFNHLNARLDHV</sequence>
<feature type="region of interest" description="Disordered" evidence="1">
    <location>
        <begin position="83"/>
        <end position="134"/>
    </location>
</feature>
<proteinExistence type="predicted"/>
<evidence type="ECO:0000256" key="1">
    <source>
        <dbReference type="SAM" id="MobiDB-lite"/>
    </source>
</evidence>
<reference evidence="2" key="1">
    <citation type="submission" date="2017-07" db="EMBL/GenBank/DDBJ databases">
        <title>Taro Niue Genome Assembly and Annotation.</title>
        <authorList>
            <person name="Atibalentja N."/>
            <person name="Keating K."/>
            <person name="Fields C.J."/>
        </authorList>
    </citation>
    <scope>NUCLEOTIDE SEQUENCE</scope>
    <source>
        <strain evidence="2">Niue_2</strain>
        <tissue evidence="2">Leaf</tissue>
    </source>
</reference>
<accession>A0A843XE00</accession>
<dbReference type="OrthoDB" id="2011366at2759"/>
<evidence type="ECO:0000313" key="3">
    <source>
        <dbReference type="Proteomes" id="UP000652761"/>
    </source>
</evidence>
<dbReference type="EMBL" id="NMUH01007581">
    <property type="protein sequence ID" value="MQM17491.1"/>
    <property type="molecule type" value="Genomic_DNA"/>
</dbReference>
<comment type="caution">
    <text evidence="2">The sequence shown here is derived from an EMBL/GenBank/DDBJ whole genome shotgun (WGS) entry which is preliminary data.</text>
</comment>
<organism evidence="2 3">
    <name type="scientific">Colocasia esculenta</name>
    <name type="common">Wild taro</name>
    <name type="synonym">Arum esculentum</name>
    <dbReference type="NCBI Taxonomy" id="4460"/>
    <lineage>
        <taxon>Eukaryota</taxon>
        <taxon>Viridiplantae</taxon>
        <taxon>Streptophyta</taxon>
        <taxon>Embryophyta</taxon>
        <taxon>Tracheophyta</taxon>
        <taxon>Spermatophyta</taxon>
        <taxon>Magnoliopsida</taxon>
        <taxon>Liliopsida</taxon>
        <taxon>Araceae</taxon>
        <taxon>Aroideae</taxon>
        <taxon>Colocasieae</taxon>
        <taxon>Colocasia</taxon>
    </lineage>
</organism>
<gene>
    <name evidence="2" type="ORF">Taro_050464</name>
</gene>
<name>A0A843XE00_COLES</name>
<feature type="compositionally biased region" description="Acidic residues" evidence="1">
    <location>
        <begin position="89"/>
        <end position="101"/>
    </location>
</feature>
<dbReference type="Proteomes" id="UP000652761">
    <property type="component" value="Unassembled WGS sequence"/>
</dbReference>
<keyword evidence="3" id="KW-1185">Reference proteome</keyword>
<protein>
    <submittedName>
        <fullName evidence="2">Uncharacterized protein</fullName>
    </submittedName>
</protein>